<dbReference type="InterPro" id="IPR032466">
    <property type="entry name" value="Metal_Hydrolase"/>
</dbReference>
<dbReference type="AlphaFoldDB" id="A0A0M4KEP7"/>
<dbReference type="InterPro" id="IPR020043">
    <property type="entry name" value="Deacetylase_Atu3266-like"/>
</dbReference>
<dbReference type="Gene3D" id="3.20.20.140">
    <property type="entry name" value="Metal-dependent hydrolases"/>
    <property type="match status" value="1"/>
</dbReference>
<dbReference type="RefSeq" id="WP_053946265.1">
    <property type="nucleotide sequence ID" value="NZ_CP012622.1"/>
</dbReference>
<dbReference type="PATRIC" id="fig|362837.3.peg.614"/>
<dbReference type="OrthoDB" id="9796020at2"/>
<keyword evidence="3" id="KW-1185">Reference proteome</keyword>
<name>A0A0M4KEP7_9MOLU</name>
<accession>A0A0M4KEP7</accession>
<sequence length="370" mass="43387">MLKILNIKDINNNLINIYIWKSLIYLKKPKNIKEDDFKQIEFEKDIYVSYGWIDSHVHCDNQNKLYGSILDEIGYKNGVTTVIDAGSVGINSIERMWNINKQYITNLKILLNISKKGIYKQSELSNLKDIQFDYDKKFDNFVVGYKARMSNSVTLQTGLEPLKIFADTRKEKKIRKPIMVHIGNEPPKFLDIIKLLKKGDIITHIYNYKNNSLFNKDFTKTQDLEKAIDKKILFDVGHGNESFIFECAKESYRNNFIPDIISTDIYETNIKNKKVKSLSVTMNKFRKLGMEWKDILDRVIKNPYNFFNLRKMGEIKNGYIANLTFFKIKKNKNIEIDSKENILELEEQIVPLAVIVNGKFYEVQNNDEKI</sequence>
<dbReference type="Proteomes" id="UP000063919">
    <property type="component" value="Chromosome"/>
</dbReference>
<evidence type="ECO:0000259" key="1">
    <source>
        <dbReference type="Pfam" id="PF01979"/>
    </source>
</evidence>
<proteinExistence type="predicted"/>
<dbReference type="PANTHER" id="PTHR42717:SF1">
    <property type="entry name" value="IMIDAZOLONEPROPIONASE AND RELATED AMIDOHYDROLASES"/>
    <property type="match status" value="1"/>
</dbReference>
<dbReference type="KEGG" id="scj:SCANT_v1c06010"/>
<dbReference type="Gene3D" id="2.30.40.10">
    <property type="entry name" value="Urease, subunit C, domain 1"/>
    <property type="match status" value="1"/>
</dbReference>
<dbReference type="STRING" id="362837.SCANT_v1c06010"/>
<dbReference type="GO" id="GO:0019213">
    <property type="term" value="F:deacetylase activity"/>
    <property type="evidence" value="ECO:0007669"/>
    <property type="project" value="InterPro"/>
</dbReference>
<evidence type="ECO:0000313" key="3">
    <source>
        <dbReference type="Proteomes" id="UP000063919"/>
    </source>
</evidence>
<gene>
    <name evidence="2" type="ORF">SCANT_v1c06010</name>
</gene>
<organism evidence="2 3">
    <name type="scientific">Spiroplasma cantharicola</name>
    <dbReference type="NCBI Taxonomy" id="362837"/>
    <lineage>
        <taxon>Bacteria</taxon>
        <taxon>Bacillati</taxon>
        <taxon>Mycoplasmatota</taxon>
        <taxon>Mollicutes</taxon>
        <taxon>Entomoplasmatales</taxon>
        <taxon>Spiroplasmataceae</taxon>
        <taxon>Spiroplasma</taxon>
    </lineage>
</organism>
<dbReference type="PANTHER" id="PTHR42717">
    <property type="entry name" value="DIHYDROOROTASE-RELATED"/>
    <property type="match status" value="1"/>
</dbReference>
<dbReference type="EMBL" id="CP012622">
    <property type="protein sequence ID" value="ALD66507.1"/>
    <property type="molecule type" value="Genomic_DNA"/>
</dbReference>
<dbReference type="GO" id="GO:0016810">
    <property type="term" value="F:hydrolase activity, acting on carbon-nitrogen (but not peptide) bonds"/>
    <property type="evidence" value="ECO:0007669"/>
    <property type="project" value="InterPro"/>
</dbReference>
<dbReference type="Pfam" id="PF01979">
    <property type="entry name" value="Amidohydro_1"/>
    <property type="match status" value="1"/>
</dbReference>
<reference evidence="2 3" key="1">
    <citation type="journal article" date="2015" name="Genome Announc.">
        <title>Complete Genome Sequence of Spiroplasma cantharicola CC-1T (DSM 21588), a Bacterium Isolated from Soldier Beetle (Cantharis carolinus).</title>
        <authorList>
            <person name="Lo W.S."/>
            <person name="Liu P.Y."/>
            <person name="Kuo C.H."/>
        </authorList>
    </citation>
    <scope>NUCLEOTIDE SEQUENCE [LARGE SCALE GENOMIC DNA]</scope>
    <source>
        <strain evidence="2 3">CC-1</strain>
    </source>
</reference>
<feature type="domain" description="Amidohydrolase-related" evidence="1">
    <location>
        <begin position="51"/>
        <end position="359"/>
    </location>
</feature>
<dbReference type="InterPro" id="IPR011059">
    <property type="entry name" value="Metal-dep_hydrolase_composite"/>
</dbReference>
<evidence type="ECO:0000313" key="2">
    <source>
        <dbReference type="EMBL" id="ALD66507.1"/>
    </source>
</evidence>
<protein>
    <submittedName>
        <fullName evidence="2">Dihydroorotase</fullName>
    </submittedName>
</protein>
<dbReference type="SUPFAM" id="SSF51556">
    <property type="entry name" value="Metallo-dependent hydrolases"/>
    <property type="match status" value="1"/>
</dbReference>
<dbReference type="InterPro" id="IPR006680">
    <property type="entry name" value="Amidohydro-rel"/>
</dbReference>